<evidence type="ECO:0000259" key="2">
    <source>
        <dbReference type="Pfam" id="PF03703"/>
    </source>
</evidence>
<accession>A0A3D8MDR0</accession>
<proteinExistence type="predicted"/>
<reference evidence="4" key="1">
    <citation type="submission" date="2018-08" db="EMBL/GenBank/DDBJ databases">
        <authorList>
            <person name="Zhang J."/>
            <person name="Du Z.-J."/>
        </authorList>
    </citation>
    <scope>NUCLEOTIDE SEQUENCE [LARGE SCALE GENOMIC DNA]</scope>
    <source>
        <strain evidence="4">KCTC 52655</strain>
    </source>
</reference>
<feature type="transmembrane region" description="Helical" evidence="1">
    <location>
        <begin position="220"/>
        <end position="242"/>
    </location>
</feature>
<gene>
    <name evidence="3" type="ORF">DXV75_00535</name>
</gene>
<keyword evidence="4" id="KW-1185">Reference proteome</keyword>
<dbReference type="PANTHER" id="PTHR34473">
    <property type="entry name" value="UPF0699 TRANSMEMBRANE PROTEIN YDBS"/>
    <property type="match status" value="1"/>
</dbReference>
<name>A0A3D8MDR0_9ALTE</name>
<keyword evidence="1" id="KW-0472">Membrane</keyword>
<sequence length="531" mass="60156">MTVSSSSSPTGAEAVSVGPATSVIAQWQRLSPLAILYFTASNIRKLVSFAVFMIPAVAVGLNITRIAEAQWFWPVALCIALAMAGSGIANHLFFHFRISARHLDIREGVLQRRHINLPFWRIQSVKIEQPVYFRLTRFVVVILDTAGSSNEEAKLVAVPRDYAETLKQQILFERQQHLKGQAGETVTIDHGNGAPEICETVLNTRSIKDLVIHGVTNNRVWILLGALAPFFDEISDFLYFWLDSLGIDLEALINQGVQSWWQLWLYGMSLLLLVMTFVALLSVIGSLLTYYGYTLSKQHDRYIRRSGLLSTEEVSLKLSRLQMVAARQDWLDRLLQRANLFFEQNLTGTDPNQELMAANKLVVPSVTNSEVRQLVGDALPGNRMYDADYLPVNKRFILHQYLVWLMPLSAGMICTSIWIGLWQGLALSVAVALIASLLVQFRYRRWGVAWDNRYVYVRSGIVGIDRRCFEFFKVQQVKIHQSYWMKVRKLATVKLVLASGSVTIPYLPAGIACELADLTLYHVEKSRRSWM</sequence>
<feature type="transmembrane region" description="Helical" evidence="1">
    <location>
        <begin position="425"/>
        <end position="443"/>
    </location>
</feature>
<dbReference type="OrthoDB" id="155986at2"/>
<feature type="transmembrane region" description="Helical" evidence="1">
    <location>
        <begin position="262"/>
        <end position="291"/>
    </location>
</feature>
<evidence type="ECO:0000256" key="1">
    <source>
        <dbReference type="SAM" id="Phobius"/>
    </source>
</evidence>
<dbReference type="Proteomes" id="UP000256561">
    <property type="component" value="Unassembled WGS sequence"/>
</dbReference>
<feature type="transmembrane region" description="Helical" evidence="1">
    <location>
        <begin position="71"/>
        <end position="93"/>
    </location>
</feature>
<keyword evidence="1" id="KW-0812">Transmembrane</keyword>
<dbReference type="EMBL" id="QRHA01000001">
    <property type="protein sequence ID" value="RDV28989.1"/>
    <property type="molecule type" value="Genomic_DNA"/>
</dbReference>
<evidence type="ECO:0000313" key="4">
    <source>
        <dbReference type="Proteomes" id="UP000256561"/>
    </source>
</evidence>
<evidence type="ECO:0000313" key="3">
    <source>
        <dbReference type="EMBL" id="RDV28989.1"/>
    </source>
</evidence>
<dbReference type="Pfam" id="PF03703">
    <property type="entry name" value="bPH_2"/>
    <property type="match status" value="2"/>
</dbReference>
<feature type="transmembrane region" description="Helical" evidence="1">
    <location>
        <begin position="401"/>
        <end position="419"/>
    </location>
</feature>
<protein>
    <recommendedName>
        <fullName evidence="2">YdbS-like PH domain-containing protein</fullName>
    </recommendedName>
</protein>
<dbReference type="RefSeq" id="WP_115591280.1">
    <property type="nucleotide sequence ID" value="NZ_QRHA01000001.1"/>
</dbReference>
<feature type="domain" description="YdbS-like PH" evidence="2">
    <location>
        <begin position="93"/>
        <end position="170"/>
    </location>
</feature>
<feature type="domain" description="YdbS-like PH" evidence="2">
    <location>
        <begin position="443"/>
        <end position="512"/>
    </location>
</feature>
<dbReference type="InterPro" id="IPR014529">
    <property type="entry name" value="UCP026631"/>
</dbReference>
<dbReference type="PANTHER" id="PTHR34473:SF2">
    <property type="entry name" value="UPF0699 TRANSMEMBRANE PROTEIN YDBT"/>
    <property type="match status" value="1"/>
</dbReference>
<dbReference type="InterPro" id="IPR005182">
    <property type="entry name" value="YdbS-like_PH"/>
</dbReference>
<keyword evidence="1" id="KW-1133">Transmembrane helix</keyword>
<comment type="caution">
    <text evidence="3">The sequence shown here is derived from an EMBL/GenBank/DDBJ whole genome shotgun (WGS) entry which is preliminary data.</text>
</comment>
<dbReference type="PIRSF" id="PIRSF026631">
    <property type="entry name" value="UCP026631"/>
    <property type="match status" value="1"/>
</dbReference>
<organism evidence="3 4">
    <name type="scientific">Alteromonas aestuariivivens</name>
    <dbReference type="NCBI Taxonomy" id="1938339"/>
    <lineage>
        <taxon>Bacteria</taxon>
        <taxon>Pseudomonadati</taxon>
        <taxon>Pseudomonadota</taxon>
        <taxon>Gammaproteobacteria</taxon>
        <taxon>Alteromonadales</taxon>
        <taxon>Alteromonadaceae</taxon>
        <taxon>Alteromonas/Salinimonas group</taxon>
        <taxon>Alteromonas</taxon>
    </lineage>
</organism>
<feature type="transmembrane region" description="Helical" evidence="1">
    <location>
        <begin position="46"/>
        <end position="65"/>
    </location>
</feature>
<dbReference type="AlphaFoldDB" id="A0A3D8MDR0"/>